<evidence type="ECO:0000256" key="1">
    <source>
        <dbReference type="ARBA" id="ARBA00022729"/>
    </source>
</evidence>
<comment type="caution">
    <text evidence="5">The sequence shown here is derived from an EMBL/GenBank/DDBJ whole genome shotgun (WGS) entry which is preliminary data.</text>
</comment>
<evidence type="ECO:0000313" key="6">
    <source>
        <dbReference type="Proteomes" id="UP000597877"/>
    </source>
</evidence>
<dbReference type="SUPFAM" id="SSF51445">
    <property type="entry name" value="(Trans)glycosidases"/>
    <property type="match status" value="1"/>
</dbReference>
<dbReference type="Proteomes" id="UP000597877">
    <property type="component" value="Unassembled WGS sequence"/>
</dbReference>
<keyword evidence="3" id="KW-0326">Glycosidase</keyword>
<dbReference type="SUPFAM" id="SSF49785">
    <property type="entry name" value="Galactose-binding domain-like"/>
    <property type="match status" value="1"/>
</dbReference>
<name>A0ABR7EYV6_9FIRM</name>
<dbReference type="Pfam" id="PF00150">
    <property type="entry name" value="Cellulase"/>
    <property type="match status" value="1"/>
</dbReference>
<dbReference type="InterPro" id="IPR017853">
    <property type="entry name" value="GH"/>
</dbReference>
<dbReference type="InterPro" id="IPR006584">
    <property type="entry name" value="Cellulose-bd_IV"/>
</dbReference>
<organism evidence="5 6">
    <name type="scientific">Eubacterium segne</name>
    <dbReference type="NCBI Taxonomy" id="2763045"/>
    <lineage>
        <taxon>Bacteria</taxon>
        <taxon>Bacillati</taxon>
        <taxon>Bacillota</taxon>
        <taxon>Clostridia</taxon>
        <taxon>Eubacteriales</taxon>
        <taxon>Eubacteriaceae</taxon>
        <taxon>Eubacterium</taxon>
    </lineage>
</organism>
<dbReference type="PANTHER" id="PTHR31297:SF13">
    <property type="entry name" value="PUTATIVE-RELATED"/>
    <property type="match status" value="1"/>
</dbReference>
<dbReference type="Gene3D" id="3.20.20.80">
    <property type="entry name" value="Glycosidases"/>
    <property type="match status" value="1"/>
</dbReference>
<dbReference type="PANTHER" id="PTHR31297">
    <property type="entry name" value="GLUCAN ENDO-1,6-BETA-GLUCOSIDASE B"/>
    <property type="match status" value="1"/>
</dbReference>
<dbReference type="InterPro" id="IPR001547">
    <property type="entry name" value="Glyco_hydro_5"/>
</dbReference>
<protein>
    <submittedName>
        <fullName evidence="5">Cellulase family glycosylhydrolase</fullName>
    </submittedName>
</protein>
<evidence type="ECO:0000259" key="4">
    <source>
        <dbReference type="PROSITE" id="PS51175"/>
    </source>
</evidence>
<dbReference type="RefSeq" id="WP_021953639.1">
    <property type="nucleotide sequence ID" value="NZ_JACOOZ010000001.1"/>
</dbReference>
<dbReference type="SMART" id="SM00606">
    <property type="entry name" value="CBD_IV"/>
    <property type="match status" value="1"/>
</dbReference>
<feature type="domain" description="CBM6" evidence="4">
    <location>
        <begin position="514"/>
        <end position="644"/>
    </location>
</feature>
<dbReference type="Gene3D" id="2.60.120.260">
    <property type="entry name" value="Galactose-binding domain-like"/>
    <property type="match status" value="1"/>
</dbReference>
<keyword evidence="1" id="KW-0732">Signal</keyword>
<dbReference type="EMBL" id="JACOOZ010000001">
    <property type="protein sequence ID" value="MBC5666531.1"/>
    <property type="molecule type" value="Genomic_DNA"/>
</dbReference>
<reference evidence="5 6" key="1">
    <citation type="submission" date="2020-08" db="EMBL/GenBank/DDBJ databases">
        <title>Genome public.</title>
        <authorList>
            <person name="Liu C."/>
            <person name="Sun Q."/>
        </authorList>
    </citation>
    <scope>NUCLEOTIDE SEQUENCE [LARGE SCALE GENOMIC DNA]</scope>
    <source>
        <strain evidence="5 6">BX4</strain>
    </source>
</reference>
<dbReference type="PROSITE" id="PS51175">
    <property type="entry name" value="CBM6"/>
    <property type="match status" value="1"/>
</dbReference>
<sequence>MNILKKISSLLLSIALIITGINVNTMTLNTVKAASTQKEVYPNFLKTEGKEIKNTNGNTVYLRGVNAGGYMLQEIWLCATKGATSDDTSGNIRCQQDIINQLTDRLGSERAAELINTYEENYWTSKDFENCARLGVNCIRLPIWYRNLVDENGNWYSNAFDRLDWFIETAGRYGIYVIIDMHGAYGSQNGSHNSGIYGGSTNQQKRDNSKLFFGTDAATNQAKFYEMWYKIADHYKNNPVVAGYDLLNEPMADYMSDSGLNETKQERLSILWNVYDKAYKRIRTVDTNHIIMMEAVWDPDTLPNPTEKGWENVVYEYHQYMYDDYDNASGTQISSMQSKIDSINSAAHNVPSYIGEFNYMSNNDTWNTGVKLLNDNNLNWTIWNYKCTKQYGNWGLYNTPGNGSDSDTNNYWADVENDSYDTILSKWSKVGESTENTGLTSKIKDYFPGVVENIATSKVKSVSGVNAQGMLNSINVTWYPKADMDSNPKYNIYVDGSTTPAMTVNQSVVKVSKVTKEATDYSNQYGIVNDKKDGVNYNIGGTHNGAWTKYDDISLSSPATSLSINYSCAKGNSGMIYLYEDSMDGEIIGSLKVTPPKTEASWSDYVTATIDLYKPLSAGKHTVYMKFVNNTSGNIANVKDFTFICPSATATIANVEAGKHSVSIQASVDEAVSSEDISNEVEVVTESSIIKTDKISIKGFQIKTNGNRYYNASGEVVFDEEGAEKVAFRTICRAPAVGETITVSDKSYKVKNVGIIYTIDPNATGDETKDVFDSSYSVLNTSQISGAAHTYIGAQEYNGNNYTLGYLATDDGILSNKDGYMEYVRTVRNNSYYGSDNSLNVITNSFHARAFVVAEDGTIIYGNNVESMSIPEVAYYFYKNAMSSNYNGHAYLYDTILSRISGNKYYLSTKVDYGWNDNLYDPGK</sequence>
<evidence type="ECO:0000256" key="2">
    <source>
        <dbReference type="ARBA" id="ARBA00022801"/>
    </source>
</evidence>
<keyword evidence="6" id="KW-1185">Reference proteome</keyword>
<dbReference type="InterPro" id="IPR008979">
    <property type="entry name" value="Galactose-bd-like_sf"/>
</dbReference>
<dbReference type="InterPro" id="IPR050386">
    <property type="entry name" value="Glycosyl_hydrolase_5"/>
</dbReference>
<proteinExistence type="predicted"/>
<gene>
    <name evidence="5" type="ORF">H8S00_00750</name>
</gene>
<dbReference type="InterPro" id="IPR005084">
    <property type="entry name" value="CBM6"/>
</dbReference>
<evidence type="ECO:0000256" key="3">
    <source>
        <dbReference type="ARBA" id="ARBA00023295"/>
    </source>
</evidence>
<dbReference type="CDD" id="cd04084">
    <property type="entry name" value="CBM6_xylanase-like"/>
    <property type="match status" value="1"/>
</dbReference>
<accession>A0ABR7EYV6</accession>
<dbReference type="Pfam" id="PF03422">
    <property type="entry name" value="CBM_6"/>
    <property type="match status" value="1"/>
</dbReference>
<evidence type="ECO:0000313" key="5">
    <source>
        <dbReference type="EMBL" id="MBC5666531.1"/>
    </source>
</evidence>
<keyword evidence="2" id="KW-0378">Hydrolase</keyword>